<organism evidence="1">
    <name type="scientific">Eutreptiella gymnastica</name>
    <dbReference type="NCBI Taxonomy" id="73025"/>
    <lineage>
        <taxon>Eukaryota</taxon>
        <taxon>Discoba</taxon>
        <taxon>Euglenozoa</taxon>
        <taxon>Euglenida</taxon>
        <taxon>Spirocuta</taxon>
        <taxon>Euglenophyceae</taxon>
        <taxon>Eutreptiales</taxon>
        <taxon>Eutreptiaceae</taxon>
        <taxon>Eutreptiella</taxon>
    </lineage>
</organism>
<gene>
    <name evidence="1" type="ORF">EGYM00163_LOCUS3923</name>
</gene>
<dbReference type="EMBL" id="HBJA01012497">
    <property type="protein sequence ID" value="CAE0792807.1"/>
    <property type="molecule type" value="Transcribed_RNA"/>
</dbReference>
<proteinExistence type="predicted"/>
<sequence length="133" mass="15688">MSSPTQFFGLWRVVKVLHTQHKKQHQLPKELLQGDGAGDSEHGMVKQNACGMWHVAWRIQHLQPFSILQLEIMMLLCQPNPYYESEEGPGMAPDPPKMTPKMNTFPWNKRGDRCTKMHFWWPMHLSPRIYFWS</sequence>
<reference evidence="1" key="1">
    <citation type="submission" date="2021-01" db="EMBL/GenBank/DDBJ databases">
        <authorList>
            <person name="Corre E."/>
            <person name="Pelletier E."/>
            <person name="Niang G."/>
            <person name="Scheremetjew M."/>
            <person name="Finn R."/>
            <person name="Kale V."/>
            <person name="Holt S."/>
            <person name="Cochrane G."/>
            <person name="Meng A."/>
            <person name="Brown T."/>
            <person name="Cohen L."/>
        </authorList>
    </citation>
    <scope>NUCLEOTIDE SEQUENCE</scope>
    <source>
        <strain evidence="1">CCMP1594</strain>
    </source>
</reference>
<dbReference type="AlphaFoldDB" id="A0A7S4CBV4"/>
<protein>
    <submittedName>
        <fullName evidence="1">Uncharacterized protein</fullName>
    </submittedName>
</protein>
<name>A0A7S4CBV4_9EUGL</name>
<accession>A0A7S4CBV4</accession>
<evidence type="ECO:0000313" key="1">
    <source>
        <dbReference type="EMBL" id="CAE0792807.1"/>
    </source>
</evidence>